<proteinExistence type="predicted"/>
<dbReference type="AlphaFoldDB" id="A0A5P9NGT8"/>
<dbReference type="Pfam" id="PF26379">
    <property type="entry name" value="FimL_2nd"/>
    <property type="match status" value="1"/>
</dbReference>
<evidence type="ECO:0000313" key="5">
    <source>
        <dbReference type="Proteomes" id="UP000326287"/>
    </source>
</evidence>
<evidence type="ECO:0000259" key="3">
    <source>
        <dbReference type="PROSITE" id="PS50894"/>
    </source>
</evidence>
<dbReference type="RefSeq" id="WP_152661139.1">
    <property type="nucleotide sequence ID" value="NZ_CP036422.1"/>
</dbReference>
<dbReference type="Proteomes" id="UP000326287">
    <property type="component" value="Chromosome"/>
</dbReference>
<feature type="modified residue" description="Phosphohistidine" evidence="2">
    <location>
        <position position="692"/>
    </location>
</feature>
<dbReference type="EMBL" id="CP036422">
    <property type="protein sequence ID" value="QFU75033.1"/>
    <property type="molecule type" value="Genomic_DNA"/>
</dbReference>
<dbReference type="InterPro" id="IPR058661">
    <property type="entry name" value="FimL_2nd"/>
</dbReference>
<dbReference type="SMART" id="SM00073">
    <property type="entry name" value="HPT"/>
    <property type="match status" value="1"/>
</dbReference>
<organism evidence="4 5">
    <name type="scientific">Halioglobus maricola</name>
    <dbReference type="NCBI Taxonomy" id="2601894"/>
    <lineage>
        <taxon>Bacteria</taxon>
        <taxon>Pseudomonadati</taxon>
        <taxon>Pseudomonadota</taxon>
        <taxon>Gammaproteobacteria</taxon>
        <taxon>Cellvibrionales</taxon>
        <taxon>Halieaceae</taxon>
        <taxon>Halioglobus</taxon>
    </lineage>
</organism>
<dbReference type="InterPro" id="IPR036641">
    <property type="entry name" value="HPT_dom_sf"/>
</dbReference>
<dbReference type="Pfam" id="PF01627">
    <property type="entry name" value="Hpt"/>
    <property type="match status" value="1"/>
</dbReference>
<name>A0A5P9NGT8_9GAMM</name>
<accession>A0A5P9NGT8</accession>
<dbReference type="SUPFAM" id="SSF47226">
    <property type="entry name" value="Histidine-containing phosphotransfer domain, HPT domain"/>
    <property type="match status" value="2"/>
</dbReference>
<sequence length="804" mass="89196">MASKTDIVALKWVVGLMNKQAENAEASLVEFSNDPSNKRPLLQCMWAVHQVTSTLRALGMRKGEMLTLEMERSLNYLYKDKVTGERRKLTMGGLMQALKVLPAYLAHAQNARADSGQGLEQHVNDLRRWLGERPRPPAYFFHMEIPEGAGITPGGQPAADEEIRERANVMLALYLEMAKMALRRKNVKESMKTVARISRRMQTLFSGTEPERFWLTMIGICEGVAGGLIVPDECIAQIFKTGAFTIKYARENGAAVDPNMDYEATLQQMLYYIAACKARPVHIGRIRGTFGIDENTLGDAGGNLIHADALVTALSSALDQLNTVVDHLNTHDLAEEAKRGGERELDSTALVGIEATQYRLEAAGQMAHADSLRGVQSRLEKLYRGDFNDSPEQLSQAISDIIRGIVDVKLDIEHKLEHGLGSSFSSREFELRESVVAATFNHMGLVENYMHQILRRKELASALARKPKDAESLMRLTVALNRHLNKTDQGYEALRESVRQADADEANVDELFRLSKEFLNEQETLPDRKAIDLSLELLDEIAGALGFAGMEEEASIIDHCSGWLRAASKAGEVREDDAFRCFAEAFAQLELHLQRSVIDPLDDTGHMLSIAQQRAEELEEFAAKLSSGAEVVDGNWSEPKNYVEDGEIPPEFREVFIEESEEIVGEISTLTPKWLENLDDKELLREIRRHFHTFKGNGRAVGANILGELGWAVQDMLDRVLDGDLEVGESLKLLMDDVVNELPALVASYKDGTSFDVTRTRELTDRCFRMASGAGEDLAGALPQIDDQAAGSSSDASVSEPLGH</sequence>
<keyword evidence="5" id="KW-1185">Reference proteome</keyword>
<evidence type="ECO:0000256" key="1">
    <source>
        <dbReference type="ARBA" id="ARBA00023012"/>
    </source>
</evidence>
<evidence type="ECO:0000313" key="4">
    <source>
        <dbReference type="EMBL" id="QFU75033.1"/>
    </source>
</evidence>
<dbReference type="KEGG" id="halc:EY643_04880"/>
<dbReference type="GO" id="GO:0004672">
    <property type="term" value="F:protein kinase activity"/>
    <property type="evidence" value="ECO:0007669"/>
    <property type="project" value="UniProtKB-ARBA"/>
</dbReference>
<reference evidence="4 5" key="1">
    <citation type="submission" date="2019-02" db="EMBL/GenBank/DDBJ databases">
        <authorList>
            <person name="Li S.-H."/>
        </authorList>
    </citation>
    <scope>NUCLEOTIDE SEQUENCE [LARGE SCALE GENOMIC DNA]</scope>
    <source>
        <strain evidence="4 5">IMCC14385</strain>
    </source>
</reference>
<dbReference type="Gene3D" id="1.20.120.160">
    <property type="entry name" value="HPT domain"/>
    <property type="match status" value="2"/>
</dbReference>
<evidence type="ECO:0000256" key="2">
    <source>
        <dbReference type="PROSITE-ProRule" id="PRU00110"/>
    </source>
</evidence>
<dbReference type="OrthoDB" id="9803176at2"/>
<keyword evidence="1" id="KW-0902">Two-component regulatory system</keyword>
<gene>
    <name evidence="4" type="ORF">EY643_04880</name>
</gene>
<keyword evidence="2" id="KW-0597">Phosphoprotein</keyword>
<dbReference type="PROSITE" id="PS50894">
    <property type="entry name" value="HPT"/>
    <property type="match status" value="1"/>
</dbReference>
<protein>
    <recommendedName>
        <fullName evidence="3">HPt domain-containing protein</fullName>
    </recommendedName>
</protein>
<feature type="domain" description="HPt" evidence="3">
    <location>
        <begin position="645"/>
        <end position="749"/>
    </location>
</feature>
<dbReference type="InterPro" id="IPR008207">
    <property type="entry name" value="Sig_transdc_His_kin_Hpt_dom"/>
</dbReference>
<dbReference type="GO" id="GO:0000160">
    <property type="term" value="P:phosphorelay signal transduction system"/>
    <property type="evidence" value="ECO:0007669"/>
    <property type="project" value="UniProtKB-KW"/>
</dbReference>